<organism evidence="7">
    <name type="scientific">hydrothermal vent metagenome</name>
    <dbReference type="NCBI Taxonomy" id="652676"/>
    <lineage>
        <taxon>unclassified sequences</taxon>
        <taxon>metagenomes</taxon>
        <taxon>ecological metagenomes</taxon>
    </lineage>
</organism>
<gene>
    <name evidence="7" type="ORF">MNBD_GAMMA22-818</name>
</gene>
<evidence type="ECO:0000256" key="3">
    <source>
        <dbReference type="ARBA" id="ARBA00022989"/>
    </source>
</evidence>
<proteinExistence type="predicted"/>
<sequence length="134" mass="15321">MLKSILTNSEFLRFILVGSLAALVNFVSRILLNSVYSFRISVVIAYLIGMSVAFLLTKYLVFAPSGKHPLKEYSYFAIVNGIAIIQVWFISVGLAEYFFPKIEFEFYPNEISHFIGISVPVFTSYFGHKYFSFK</sequence>
<evidence type="ECO:0000256" key="5">
    <source>
        <dbReference type="SAM" id="Phobius"/>
    </source>
</evidence>
<keyword evidence="3 5" id="KW-1133">Transmembrane helix</keyword>
<keyword evidence="4 5" id="KW-0472">Membrane</keyword>
<name>A0A3B1A0N7_9ZZZZ</name>
<feature type="transmembrane region" description="Helical" evidence="5">
    <location>
        <begin position="111"/>
        <end position="128"/>
    </location>
</feature>
<feature type="transmembrane region" description="Helical" evidence="5">
    <location>
        <begin position="12"/>
        <end position="32"/>
    </location>
</feature>
<dbReference type="AlphaFoldDB" id="A0A3B1A0N7"/>
<keyword evidence="2 5" id="KW-0812">Transmembrane</keyword>
<feature type="transmembrane region" description="Helical" evidence="5">
    <location>
        <begin position="38"/>
        <end position="61"/>
    </location>
</feature>
<dbReference type="Pfam" id="PF04138">
    <property type="entry name" value="GtrA_DPMS_TM"/>
    <property type="match status" value="1"/>
</dbReference>
<evidence type="ECO:0000259" key="6">
    <source>
        <dbReference type="Pfam" id="PF04138"/>
    </source>
</evidence>
<protein>
    <recommendedName>
        <fullName evidence="6">GtrA/DPMS transmembrane domain-containing protein</fullName>
    </recommendedName>
</protein>
<evidence type="ECO:0000313" key="7">
    <source>
        <dbReference type="EMBL" id="VAW93673.1"/>
    </source>
</evidence>
<dbReference type="EMBL" id="UOFS01000013">
    <property type="protein sequence ID" value="VAW93673.1"/>
    <property type="molecule type" value="Genomic_DNA"/>
</dbReference>
<evidence type="ECO:0000256" key="4">
    <source>
        <dbReference type="ARBA" id="ARBA00023136"/>
    </source>
</evidence>
<reference evidence="7" key="1">
    <citation type="submission" date="2018-06" db="EMBL/GenBank/DDBJ databases">
        <authorList>
            <person name="Zhirakovskaya E."/>
        </authorList>
    </citation>
    <scope>NUCLEOTIDE SEQUENCE</scope>
</reference>
<accession>A0A3B1A0N7</accession>
<feature type="domain" description="GtrA/DPMS transmembrane" evidence="6">
    <location>
        <begin position="13"/>
        <end position="133"/>
    </location>
</feature>
<dbReference type="GO" id="GO:0016020">
    <property type="term" value="C:membrane"/>
    <property type="evidence" value="ECO:0007669"/>
    <property type="project" value="UniProtKB-SubCell"/>
</dbReference>
<feature type="transmembrane region" description="Helical" evidence="5">
    <location>
        <begin position="73"/>
        <end position="99"/>
    </location>
</feature>
<comment type="subcellular location">
    <subcellularLocation>
        <location evidence="1">Membrane</location>
        <topology evidence="1">Multi-pass membrane protein</topology>
    </subcellularLocation>
</comment>
<dbReference type="GO" id="GO:0000271">
    <property type="term" value="P:polysaccharide biosynthetic process"/>
    <property type="evidence" value="ECO:0007669"/>
    <property type="project" value="InterPro"/>
</dbReference>
<evidence type="ECO:0000256" key="2">
    <source>
        <dbReference type="ARBA" id="ARBA00022692"/>
    </source>
</evidence>
<dbReference type="InterPro" id="IPR007267">
    <property type="entry name" value="GtrA_DPMS_TM"/>
</dbReference>
<evidence type="ECO:0000256" key="1">
    <source>
        <dbReference type="ARBA" id="ARBA00004141"/>
    </source>
</evidence>